<keyword evidence="12" id="KW-0408">Iron</keyword>
<comment type="catalytic activity">
    <reaction evidence="14">
        <text>iminosuccinate + dihydroxyacetone phosphate = quinolinate + phosphate + 2 H2O + H(+)</text>
        <dbReference type="Rhea" id="RHEA:25888"/>
        <dbReference type="ChEBI" id="CHEBI:15377"/>
        <dbReference type="ChEBI" id="CHEBI:15378"/>
        <dbReference type="ChEBI" id="CHEBI:29959"/>
        <dbReference type="ChEBI" id="CHEBI:43474"/>
        <dbReference type="ChEBI" id="CHEBI:57642"/>
        <dbReference type="ChEBI" id="CHEBI:77875"/>
        <dbReference type="EC" id="2.5.1.72"/>
    </reaction>
</comment>
<evidence type="ECO:0000256" key="13">
    <source>
        <dbReference type="ARBA" id="ARBA00023014"/>
    </source>
</evidence>
<sequence length="731" mass="76781">MRLFANTRGCASATHERSRCILVGSTRFIGGGAPRVAHQSSLEQSKPCLISRRGRPGFQLAAVQASAAGDTAQVATPSTGAPGAEWLPASLEAQLAPITSAPDAKEALRRLLDAGSGLAPLPAAARTASNRVMGCTAQVWLAAETDAAGRMAFQGWSDSEVSRGLVALLVRGLSGCTPEEVMQVSASQVQQRLSRVLGRSVLPPGRANGLGNMLESARKRAALAAAAAAGRRLDVFPSLLITADALTPQGAFAEAQARYLAPDAAAVSQLVRVCRDKHIGVVAHFYMDPQVQGVLSAAAEEWPHIAISDSLVMADTAVRMAEAGCTTICVLGVDFMSENVRAILDEAGHSAVQVYRLAESDIGCSLAEAAESDSYSRYLQQAAHTPNSVHVVYINTSLRTKARAHALVPTITCTSSNVVQTVLAAFADVPGATVWYGPDTYMGANLAQLFADLASGAASDDDVRALHPAHTVDSIRSLLPRLRYFTDGTCIVHHIFGGEVTELVAAGYGDAYLAAHFEVPGEMFRLAMQAKRSRGMGVVGSTSNILDFIADKLREALSAPHPERLQFVLGTEAGMITSIVRKVQGLLRQSGRTDVEVEVVFPVAPSAVATPQQRPQEGAAPLTLPTGLALVPGPASGEGCSLEGGCAACPYMKMNTLAALVSVCERVGSPAGEASLERYRPRTYGGETVGGRSLAAAGCVPILHMRNFQRSQGRRLGPDLLQDIASRHTAR</sequence>
<dbReference type="FunCoup" id="A0A2K3DLZ0">
    <property type="interactions" value="203"/>
</dbReference>
<reference evidence="18 19" key="1">
    <citation type="journal article" date="2007" name="Science">
        <title>The Chlamydomonas genome reveals the evolution of key animal and plant functions.</title>
        <authorList>
            <person name="Merchant S.S."/>
            <person name="Prochnik S.E."/>
            <person name="Vallon O."/>
            <person name="Harris E.H."/>
            <person name="Karpowicz S.J."/>
            <person name="Witman G.B."/>
            <person name="Terry A."/>
            <person name="Salamov A."/>
            <person name="Fritz-Laylin L.K."/>
            <person name="Marechal-Drouard L."/>
            <person name="Marshall W.F."/>
            <person name="Qu L.H."/>
            <person name="Nelson D.R."/>
            <person name="Sanderfoot A.A."/>
            <person name="Spalding M.H."/>
            <person name="Kapitonov V.V."/>
            <person name="Ren Q."/>
            <person name="Ferris P."/>
            <person name="Lindquist E."/>
            <person name="Shapiro H."/>
            <person name="Lucas S.M."/>
            <person name="Grimwood J."/>
            <person name="Schmutz J."/>
            <person name="Cardol P."/>
            <person name="Cerutti H."/>
            <person name="Chanfreau G."/>
            <person name="Chen C.L."/>
            <person name="Cognat V."/>
            <person name="Croft M.T."/>
            <person name="Dent R."/>
            <person name="Dutcher S."/>
            <person name="Fernandez E."/>
            <person name="Fukuzawa H."/>
            <person name="Gonzalez-Ballester D."/>
            <person name="Gonzalez-Halphen D."/>
            <person name="Hallmann A."/>
            <person name="Hanikenne M."/>
            <person name="Hippler M."/>
            <person name="Inwood W."/>
            <person name="Jabbari K."/>
            <person name="Kalanon M."/>
            <person name="Kuras R."/>
            <person name="Lefebvre P.A."/>
            <person name="Lemaire S.D."/>
            <person name="Lobanov A.V."/>
            <person name="Lohr M."/>
            <person name="Manuell A."/>
            <person name="Meier I."/>
            <person name="Mets L."/>
            <person name="Mittag M."/>
            <person name="Mittelmeier T."/>
            <person name="Moroney J.V."/>
            <person name="Moseley J."/>
            <person name="Napoli C."/>
            <person name="Nedelcu A.M."/>
            <person name="Niyogi K."/>
            <person name="Novoselov S.V."/>
            <person name="Paulsen I.T."/>
            <person name="Pazour G."/>
            <person name="Purton S."/>
            <person name="Ral J.P."/>
            <person name="Riano-Pachon D.M."/>
            <person name="Riekhof W."/>
            <person name="Rymarquis L."/>
            <person name="Schroda M."/>
            <person name="Stern D."/>
            <person name="Umen J."/>
            <person name="Willows R."/>
            <person name="Wilson N."/>
            <person name="Zimmer S.L."/>
            <person name="Allmer J."/>
            <person name="Balk J."/>
            <person name="Bisova K."/>
            <person name="Chen C.J."/>
            <person name="Elias M."/>
            <person name="Gendler K."/>
            <person name="Hauser C."/>
            <person name="Lamb M.R."/>
            <person name="Ledford H."/>
            <person name="Long J.C."/>
            <person name="Minagawa J."/>
            <person name="Page M.D."/>
            <person name="Pan J."/>
            <person name="Pootakham W."/>
            <person name="Roje S."/>
            <person name="Rose A."/>
            <person name="Stahlberg E."/>
            <person name="Terauchi A.M."/>
            <person name="Yang P."/>
            <person name="Ball S."/>
            <person name="Bowler C."/>
            <person name="Dieckmann C.L."/>
            <person name="Gladyshev V.N."/>
            <person name="Green P."/>
            <person name="Jorgensen R."/>
            <person name="Mayfield S."/>
            <person name="Mueller-Roeber B."/>
            <person name="Rajamani S."/>
            <person name="Sayre R.T."/>
            <person name="Brokstein P."/>
            <person name="Dubchak I."/>
            <person name="Goodstein D."/>
            <person name="Hornick L."/>
            <person name="Huang Y.W."/>
            <person name="Jhaveri J."/>
            <person name="Luo Y."/>
            <person name="Martinez D."/>
            <person name="Ngau W.C."/>
            <person name="Otillar B."/>
            <person name="Poliakov A."/>
            <person name="Porter A."/>
            <person name="Szajkowski L."/>
            <person name="Werner G."/>
            <person name="Zhou K."/>
            <person name="Grigoriev I.V."/>
            <person name="Rokhsar D.S."/>
            <person name="Grossman A.R."/>
        </authorList>
    </citation>
    <scope>NUCLEOTIDE SEQUENCE [LARGE SCALE GENOMIC DNA]</scope>
    <source>
        <strain evidence="19">CC-503</strain>
    </source>
</reference>
<evidence type="ECO:0000256" key="10">
    <source>
        <dbReference type="ARBA" id="ARBA00022723"/>
    </source>
</evidence>
<proteinExistence type="inferred from homology"/>
<feature type="domain" description="Fe-S metabolism associated" evidence="17">
    <location>
        <begin position="100"/>
        <end position="218"/>
    </location>
</feature>
<comment type="similarity">
    <text evidence="15">Belongs to the quinolinate synthase family. Type 1 subfamily.</text>
</comment>
<evidence type="ECO:0000256" key="11">
    <source>
        <dbReference type="ARBA" id="ARBA00022946"/>
    </source>
</evidence>
<keyword evidence="13" id="KW-0411">Iron-sulfur</keyword>
<dbReference type="OrthoDB" id="66991at2759"/>
<dbReference type="Gene3D" id="3.90.1010.10">
    <property type="match status" value="1"/>
</dbReference>
<dbReference type="FunFam" id="3.40.50.10800:FF:000008">
    <property type="entry name" value="Quinolinate synthase chloroplastic"/>
    <property type="match status" value="1"/>
</dbReference>
<keyword evidence="5" id="KW-0004">4Fe-4S</keyword>
<dbReference type="AlphaFoldDB" id="A0A2K3DLZ0"/>
<dbReference type="STRING" id="3055.A0A2K3DLZ0"/>
<comment type="pathway">
    <text evidence="3">Cofactor biosynthesis; NAD(+) biosynthesis; quinolinate from iminoaspartate: step 1/1.</text>
</comment>
<keyword evidence="9" id="KW-0808">Transferase</keyword>
<evidence type="ECO:0000259" key="17">
    <source>
        <dbReference type="Pfam" id="PF02657"/>
    </source>
</evidence>
<dbReference type="PANTHER" id="PTHR30573:SF0">
    <property type="entry name" value="QUINOLINATE SYNTHASE, CHLOROPLASTIC"/>
    <property type="match status" value="1"/>
</dbReference>
<dbReference type="Pfam" id="PF02657">
    <property type="entry name" value="SufE"/>
    <property type="match status" value="1"/>
</dbReference>
<comment type="cofactor">
    <cofactor evidence="1">
        <name>[4Fe-4S] cluster</name>
        <dbReference type="ChEBI" id="CHEBI:49883"/>
    </cofactor>
</comment>
<comment type="subcellular location">
    <subcellularLocation>
        <location evidence="2">Plastid</location>
        <location evidence="2">Chloroplast</location>
    </subcellularLocation>
</comment>
<evidence type="ECO:0000256" key="9">
    <source>
        <dbReference type="ARBA" id="ARBA00022679"/>
    </source>
</evidence>
<evidence type="ECO:0000313" key="18">
    <source>
        <dbReference type="EMBL" id="PNW81555.1"/>
    </source>
</evidence>
<dbReference type="SUPFAM" id="SSF142754">
    <property type="entry name" value="NadA-like"/>
    <property type="match status" value="1"/>
</dbReference>
<evidence type="ECO:0000256" key="7">
    <source>
        <dbReference type="ARBA" id="ARBA00022640"/>
    </source>
</evidence>
<evidence type="ECO:0000256" key="12">
    <source>
        <dbReference type="ARBA" id="ARBA00023004"/>
    </source>
</evidence>
<evidence type="ECO:0000256" key="14">
    <source>
        <dbReference type="ARBA" id="ARBA00052166"/>
    </source>
</evidence>
<dbReference type="GO" id="GO:0034628">
    <property type="term" value="P:'de novo' NAD+ biosynthetic process from L-aspartate"/>
    <property type="evidence" value="ECO:0000318"/>
    <property type="project" value="GO_Central"/>
</dbReference>
<keyword evidence="6" id="KW-0150">Chloroplast</keyword>
<evidence type="ECO:0000256" key="16">
    <source>
        <dbReference type="ARBA" id="ARBA00073351"/>
    </source>
</evidence>
<keyword evidence="19" id="KW-1185">Reference proteome</keyword>
<dbReference type="KEGG" id="cre:CHLRE_06g251450v5"/>
<keyword evidence="7" id="KW-0934">Plastid</keyword>
<dbReference type="UniPathway" id="UPA00253">
    <property type="reaction ID" value="UER00327"/>
</dbReference>
<dbReference type="FunFam" id="3.40.50.10800:FF:000006">
    <property type="entry name" value="Quinolinate synthase, chloroplastic"/>
    <property type="match status" value="1"/>
</dbReference>
<dbReference type="SUPFAM" id="SSF82649">
    <property type="entry name" value="SufE/NifU"/>
    <property type="match status" value="1"/>
</dbReference>
<dbReference type="InterPro" id="IPR003808">
    <property type="entry name" value="Fe-S_metab-assoc_dom"/>
</dbReference>
<dbReference type="Pfam" id="PF02445">
    <property type="entry name" value="NadA"/>
    <property type="match status" value="1"/>
</dbReference>
<protein>
    <recommendedName>
        <fullName evidence="16">Quinolinate synthase, chloroplastic</fullName>
        <ecNumber evidence="4">2.5.1.72</ecNumber>
    </recommendedName>
</protein>
<evidence type="ECO:0000256" key="1">
    <source>
        <dbReference type="ARBA" id="ARBA00001966"/>
    </source>
</evidence>
<dbReference type="RefSeq" id="XP_042923313.1">
    <property type="nucleotide sequence ID" value="XM_043062607.1"/>
</dbReference>
<dbReference type="GO" id="GO:0008987">
    <property type="term" value="F:quinolinate synthetase A activity"/>
    <property type="evidence" value="ECO:0000318"/>
    <property type="project" value="GO_Central"/>
</dbReference>
<accession>A0A2K3DLZ0</accession>
<dbReference type="GO" id="GO:0051539">
    <property type="term" value="F:4 iron, 4 sulfur cluster binding"/>
    <property type="evidence" value="ECO:0000318"/>
    <property type="project" value="GO_Central"/>
</dbReference>
<dbReference type="Gramene" id="PNW81555">
    <property type="protein sequence ID" value="PNW81555"/>
    <property type="gene ID" value="CHLRE_06g251450v5"/>
</dbReference>
<dbReference type="InParanoid" id="A0A2K3DLZ0"/>
<evidence type="ECO:0000256" key="2">
    <source>
        <dbReference type="ARBA" id="ARBA00004229"/>
    </source>
</evidence>
<dbReference type="InterPro" id="IPR003473">
    <property type="entry name" value="NadA"/>
</dbReference>
<dbReference type="OMA" id="MRFWADS"/>
<evidence type="ECO:0000256" key="5">
    <source>
        <dbReference type="ARBA" id="ARBA00022485"/>
    </source>
</evidence>
<keyword evidence="10" id="KW-0479">Metal-binding</keyword>
<evidence type="ECO:0000313" key="19">
    <source>
        <dbReference type="Proteomes" id="UP000006906"/>
    </source>
</evidence>
<evidence type="ECO:0000256" key="3">
    <source>
        <dbReference type="ARBA" id="ARBA00005065"/>
    </source>
</evidence>
<dbReference type="GO" id="GO:0009507">
    <property type="term" value="C:chloroplast"/>
    <property type="evidence" value="ECO:0000318"/>
    <property type="project" value="GO_Central"/>
</dbReference>
<dbReference type="Gene3D" id="3.40.50.10800">
    <property type="entry name" value="NadA-like"/>
    <property type="match status" value="3"/>
</dbReference>
<dbReference type="PaxDb" id="3055-EDP08391"/>
<gene>
    <name evidence="18" type="ORF">CHLRE_06g251450v5</name>
</gene>
<name>A0A2K3DLZ0_CHLRE</name>
<organism evidence="18 19">
    <name type="scientific">Chlamydomonas reinhardtii</name>
    <name type="common">Chlamydomonas smithii</name>
    <dbReference type="NCBI Taxonomy" id="3055"/>
    <lineage>
        <taxon>Eukaryota</taxon>
        <taxon>Viridiplantae</taxon>
        <taxon>Chlorophyta</taxon>
        <taxon>core chlorophytes</taxon>
        <taxon>Chlorophyceae</taxon>
        <taxon>CS clade</taxon>
        <taxon>Chlamydomonadales</taxon>
        <taxon>Chlamydomonadaceae</taxon>
        <taxon>Chlamydomonas</taxon>
    </lineage>
</organism>
<keyword evidence="8" id="KW-0662">Pyridine nucleotide biosynthesis</keyword>
<dbReference type="GO" id="GO:0046872">
    <property type="term" value="F:metal ion binding"/>
    <property type="evidence" value="ECO:0007669"/>
    <property type="project" value="UniProtKB-KW"/>
</dbReference>
<dbReference type="InterPro" id="IPR036094">
    <property type="entry name" value="NadA_sf"/>
</dbReference>
<evidence type="ECO:0000256" key="6">
    <source>
        <dbReference type="ARBA" id="ARBA00022528"/>
    </source>
</evidence>
<keyword evidence="11" id="KW-0809">Transit peptide</keyword>
<dbReference type="ExpressionAtlas" id="A0A2K3DLZ0">
    <property type="expression patterns" value="baseline and differential"/>
</dbReference>
<dbReference type="EMBL" id="CM008967">
    <property type="protein sequence ID" value="PNW81555.1"/>
    <property type="molecule type" value="Genomic_DNA"/>
</dbReference>
<evidence type="ECO:0000256" key="4">
    <source>
        <dbReference type="ARBA" id="ARBA00012669"/>
    </source>
</evidence>
<evidence type="ECO:0000256" key="15">
    <source>
        <dbReference type="ARBA" id="ARBA00061471"/>
    </source>
</evidence>
<dbReference type="EC" id="2.5.1.72" evidence="4"/>
<dbReference type="Proteomes" id="UP000006906">
    <property type="component" value="Chromosome 6"/>
</dbReference>
<dbReference type="GeneID" id="5722192"/>
<evidence type="ECO:0000256" key="8">
    <source>
        <dbReference type="ARBA" id="ARBA00022642"/>
    </source>
</evidence>
<dbReference type="PANTHER" id="PTHR30573">
    <property type="entry name" value="QUINOLINATE SYNTHETASE A"/>
    <property type="match status" value="1"/>
</dbReference>